<dbReference type="AlphaFoldDB" id="A0A512J9C5"/>
<dbReference type="OrthoDB" id="7870801at2"/>
<dbReference type="Proteomes" id="UP001156856">
    <property type="component" value="Unassembled WGS sequence"/>
</dbReference>
<comment type="caution">
    <text evidence="2">The sequence shown here is derived from an EMBL/GenBank/DDBJ whole genome shotgun (WGS) entry which is preliminary data.</text>
</comment>
<reference evidence="2 4" key="3">
    <citation type="submission" date="2019-07" db="EMBL/GenBank/DDBJ databases">
        <title>Whole genome shotgun sequence of Methylobacterium oxalidis NBRC 107715.</title>
        <authorList>
            <person name="Hosoyama A."/>
            <person name="Uohara A."/>
            <person name="Ohji S."/>
            <person name="Ichikawa N."/>
        </authorList>
    </citation>
    <scope>NUCLEOTIDE SEQUENCE [LARGE SCALE GENOMIC DNA]</scope>
    <source>
        <strain evidence="2 4">NBRC 107715</strain>
    </source>
</reference>
<evidence type="ECO:0000256" key="1">
    <source>
        <dbReference type="SAM" id="SignalP"/>
    </source>
</evidence>
<keyword evidence="5" id="KW-1185">Reference proteome</keyword>
<proteinExistence type="predicted"/>
<dbReference type="EMBL" id="BSPK01000031">
    <property type="protein sequence ID" value="GLS63865.1"/>
    <property type="molecule type" value="Genomic_DNA"/>
</dbReference>
<dbReference type="EMBL" id="BJZU01000105">
    <property type="protein sequence ID" value="GEP06557.1"/>
    <property type="molecule type" value="Genomic_DNA"/>
</dbReference>
<dbReference type="Proteomes" id="UP000321960">
    <property type="component" value="Unassembled WGS sequence"/>
</dbReference>
<evidence type="ECO:0000313" key="2">
    <source>
        <dbReference type="EMBL" id="GEP06557.1"/>
    </source>
</evidence>
<evidence type="ECO:0000313" key="5">
    <source>
        <dbReference type="Proteomes" id="UP001156856"/>
    </source>
</evidence>
<evidence type="ECO:0000313" key="3">
    <source>
        <dbReference type="EMBL" id="GLS63865.1"/>
    </source>
</evidence>
<dbReference type="RefSeq" id="WP_147028088.1">
    <property type="nucleotide sequence ID" value="NZ_BJZU01000105.1"/>
</dbReference>
<evidence type="ECO:0000313" key="4">
    <source>
        <dbReference type="Proteomes" id="UP000321960"/>
    </source>
</evidence>
<organism evidence="2 4">
    <name type="scientific">Methylobacterium oxalidis</name>
    <dbReference type="NCBI Taxonomy" id="944322"/>
    <lineage>
        <taxon>Bacteria</taxon>
        <taxon>Pseudomonadati</taxon>
        <taxon>Pseudomonadota</taxon>
        <taxon>Alphaproteobacteria</taxon>
        <taxon>Hyphomicrobiales</taxon>
        <taxon>Methylobacteriaceae</taxon>
        <taxon>Methylobacterium</taxon>
    </lineage>
</organism>
<name>A0A512J9C5_9HYPH</name>
<reference evidence="5" key="2">
    <citation type="journal article" date="2019" name="Int. J. Syst. Evol. Microbiol.">
        <title>The Global Catalogue of Microorganisms (GCM) 10K type strain sequencing project: providing services to taxonomists for standard genome sequencing and annotation.</title>
        <authorList>
            <consortium name="The Broad Institute Genomics Platform"/>
            <consortium name="The Broad Institute Genome Sequencing Center for Infectious Disease"/>
            <person name="Wu L."/>
            <person name="Ma J."/>
        </authorList>
    </citation>
    <scope>NUCLEOTIDE SEQUENCE [LARGE SCALE GENOMIC DNA]</scope>
    <source>
        <strain evidence="5">NBRC 107715</strain>
    </source>
</reference>
<feature type="chain" id="PRO_5021981225" evidence="1">
    <location>
        <begin position="23"/>
        <end position="103"/>
    </location>
</feature>
<keyword evidence="1" id="KW-0732">Signal</keyword>
<protein>
    <submittedName>
        <fullName evidence="2">Uncharacterized protein</fullName>
    </submittedName>
</protein>
<gene>
    <name evidence="3" type="ORF">GCM10007888_22460</name>
    <name evidence="2" type="ORF">MOX02_45950</name>
</gene>
<reference evidence="3" key="4">
    <citation type="submission" date="2023-01" db="EMBL/GenBank/DDBJ databases">
        <title>Draft genome sequence of Methylobacterium oxalidis strain NBRC 107715.</title>
        <authorList>
            <person name="Sun Q."/>
            <person name="Mori K."/>
        </authorList>
    </citation>
    <scope>NUCLEOTIDE SEQUENCE</scope>
    <source>
        <strain evidence="3">NBRC 107715</strain>
    </source>
</reference>
<feature type="signal peptide" evidence="1">
    <location>
        <begin position="1"/>
        <end position="22"/>
    </location>
</feature>
<reference evidence="3" key="1">
    <citation type="journal article" date="2014" name="Int. J. Syst. Evol. Microbiol.">
        <title>Complete genome of a new Firmicutes species belonging to the dominant human colonic microbiota ('Ruminococcus bicirculans') reveals two chromosomes and a selective capacity to utilize plant glucans.</title>
        <authorList>
            <consortium name="NISC Comparative Sequencing Program"/>
            <person name="Wegmann U."/>
            <person name="Louis P."/>
            <person name="Goesmann A."/>
            <person name="Henrissat B."/>
            <person name="Duncan S.H."/>
            <person name="Flint H.J."/>
        </authorList>
    </citation>
    <scope>NUCLEOTIDE SEQUENCE</scope>
    <source>
        <strain evidence="3">NBRC 107715</strain>
    </source>
</reference>
<sequence length="103" mass="10782">MDRFRLLALATALVLLPAAAAAQEGPSGRPFTPALSCESVRLLVARAGAVTLSTSANAYERVLRSGGTCTGDTTAAPAFVPARDDPSCFAGYRCRQRNTDTSY</sequence>
<accession>A0A512J9C5</accession>